<comment type="subcellular location">
    <subcellularLocation>
        <location evidence="1">Nucleus</location>
        <location evidence="1">Nuclear pore complex</location>
    </subcellularLocation>
</comment>
<comment type="function">
    <text evidence="1">Functions as a component of the nuclear pore complex (NPC).</text>
</comment>
<sequence>MQFCRSKFKAMRYAAVDASTSEIVVALSDIDETRSTDNVPIGNLVRAVSIKYVNQTIFKHPAMQLLVHESHSIFCRAQHNAKVLTLTVPDVLSYSLQYRSIIRSTLSMIPVSEFEIKESLATAELIWSLIEAIFIKTHGI</sequence>
<dbReference type="STRING" id="387005.A0A183HFY5"/>
<keyword evidence="1" id="KW-0472">Membrane</keyword>
<dbReference type="GO" id="GO:0051028">
    <property type="term" value="P:mRNA transport"/>
    <property type="evidence" value="ECO:0007669"/>
    <property type="project" value="UniProtKB-KW"/>
</dbReference>
<accession>A0A183HFY5</accession>
<dbReference type="Proteomes" id="UP000267606">
    <property type="component" value="Unassembled WGS sequence"/>
</dbReference>
<dbReference type="GO" id="GO:0015031">
    <property type="term" value="P:protein transport"/>
    <property type="evidence" value="ECO:0007669"/>
    <property type="project" value="UniProtKB-KW"/>
</dbReference>
<keyword evidence="1" id="KW-0539">Nucleus</keyword>
<dbReference type="AlphaFoldDB" id="A0A183HFY5"/>
<organism evidence="4">
    <name type="scientific">Onchocerca flexuosa</name>
    <dbReference type="NCBI Taxonomy" id="387005"/>
    <lineage>
        <taxon>Eukaryota</taxon>
        <taxon>Metazoa</taxon>
        <taxon>Ecdysozoa</taxon>
        <taxon>Nematoda</taxon>
        <taxon>Chromadorea</taxon>
        <taxon>Rhabditida</taxon>
        <taxon>Spirurina</taxon>
        <taxon>Spiruromorpha</taxon>
        <taxon>Filarioidea</taxon>
        <taxon>Onchocercidae</taxon>
        <taxon>Onchocerca</taxon>
    </lineage>
</organism>
<dbReference type="WBParaSite" id="OFLC_0000639601-mRNA-1">
    <property type="protein sequence ID" value="OFLC_0000639601-mRNA-1"/>
    <property type="gene ID" value="OFLC_0000639601"/>
</dbReference>
<comment type="subunit">
    <text evidence="1">Component of the nuclear pore complex (NPC).</text>
</comment>
<dbReference type="Pfam" id="PF07575">
    <property type="entry name" value="Nucleopor_Nup85"/>
    <property type="match status" value="1"/>
</dbReference>
<keyword evidence="1" id="KW-0509">mRNA transport</keyword>
<evidence type="ECO:0000256" key="1">
    <source>
        <dbReference type="RuleBase" id="RU365073"/>
    </source>
</evidence>
<gene>
    <name evidence="2" type="ORF">OFLC_LOCUS6397</name>
</gene>
<dbReference type="GO" id="GO:0005643">
    <property type="term" value="C:nuclear pore"/>
    <property type="evidence" value="ECO:0007669"/>
    <property type="project" value="UniProtKB-SubCell"/>
</dbReference>
<proteinExistence type="inferred from homology"/>
<keyword evidence="1" id="KW-0906">Nuclear pore complex</keyword>
<keyword evidence="3" id="KW-1185">Reference proteome</keyword>
<keyword evidence="1" id="KW-0813">Transport</keyword>
<dbReference type="GO" id="GO:0031965">
    <property type="term" value="C:nuclear membrane"/>
    <property type="evidence" value="ECO:0007669"/>
    <property type="project" value="UniProtKB-UniRule"/>
</dbReference>
<dbReference type="EMBL" id="UZAJ01006051">
    <property type="protein sequence ID" value="VDO46434.1"/>
    <property type="molecule type" value="Genomic_DNA"/>
</dbReference>
<dbReference type="InterPro" id="IPR011502">
    <property type="entry name" value="Nucleoporin_Nup85"/>
</dbReference>
<comment type="similarity">
    <text evidence="1">Belongs to the nucleoporin Nup85 family.</text>
</comment>
<name>A0A183HFY5_9BILA</name>
<evidence type="ECO:0000313" key="2">
    <source>
        <dbReference type="EMBL" id="VDO46434.1"/>
    </source>
</evidence>
<protein>
    <recommendedName>
        <fullName evidence="1">Nuclear pore complex protein Nup85</fullName>
    </recommendedName>
</protein>
<reference evidence="2 3" key="2">
    <citation type="submission" date="2018-11" db="EMBL/GenBank/DDBJ databases">
        <authorList>
            <consortium name="Pathogen Informatics"/>
        </authorList>
    </citation>
    <scope>NUCLEOTIDE SEQUENCE [LARGE SCALE GENOMIC DNA]</scope>
</reference>
<reference evidence="4" key="1">
    <citation type="submission" date="2016-06" db="UniProtKB">
        <authorList>
            <consortium name="WormBaseParasite"/>
        </authorList>
    </citation>
    <scope>IDENTIFICATION</scope>
</reference>
<evidence type="ECO:0000313" key="3">
    <source>
        <dbReference type="Proteomes" id="UP000267606"/>
    </source>
</evidence>
<evidence type="ECO:0000313" key="4">
    <source>
        <dbReference type="WBParaSite" id="OFLC_0000639601-mRNA-1"/>
    </source>
</evidence>
<keyword evidence="1" id="KW-0653">Protein transport</keyword>
<keyword evidence="1" id="KW-0811">Translocation</keyword>